<sequence>MATEIVLATAVSNSGSKGCCKSGPCYATPLAAMSSPRENRIYVTALYSGTGRERPEYLATLDVDPSSPTYSSVIHRLKMP</sequence>
<keyword evidence="2" id="KW-0711">Selenium</keyword>
<comment type="similarity">
    <text evidence="1">Belongs to the selenium-binding protein family.</text>
</comment>
<dbReference type="PANTHER" id="PTHR23300:SF14">
    <property type="entry name" value="SELENIUM-BINDING PROTEIN 2"/>
    <property type="match status" value="1"/>
</dbReference>
<accession>A0ABD1BQX5</accession>
<evidence type="ECO:0000256" key="2">
    <source>
        <dbReference type="ARBA" id="ARBA00023266"/>
    </source>
</evidence>
<dbReference type="InterPro" id="IPR008826">
    <property type="entry name" value="Se-bd"/>
</dbReference>
<dbReference type="Pfam" id="PF05694">
    <property type="entry name" value="SBP56"/>
    <property type="match status" value="1"/>
</dbReference>
<dbReference type="Proteomes" id="UP001558713">
    <property type="component" value="Unassembled WGS sequence"/>
</dbReference>
<proteinExistence type="inferred from homology"/>
<protein>
    <submittedName>
        <fullName evidence="3">Selenium-binding protein 2</fullName>
    </submittedName>
</protein>
<reference evidence="3 4" key="1">
    <citation type="submission" date="2024-04" db="EMBL/GenBank/DDBJ databases">
        <title>Genome assembly C_amara_ONT_v2.</title>
        <authorList>
            <person name="Yant L."/>
            <person name="Moore C."/>
            <person name="Slenker M."/>
        </authorList>
    </citation>
    <scope>NUCLEOTIDE SEQUENCE [LARGE SCALE GENOMIC DNA]</scope>
    <source>
        <tissue evidence="3">Leaf</tissue>
    </source>
</reference>
<evidence type="ECO:0000313" key="4">
    <source>
        <dbReference type="Proteomes" id="UP001558713"/>
    </source>
</evidence>
<keyword evidence="4" id="KW-1185">Reference proteome</keyword>
<comment type="caution">
    <text evidence="3">The sequence shown here is derived from an EMBL/GenBank/DDBJ whole genome shotgun (WGS) entry which is preliminary data.</text>
</comment>
<evidence type="ECO:0000313" key="3">
    <source>
        <dbReference type="EMBL" id="KAL1219582.1"/>
    </source>
</evidence>
<evidence type="ECO:0000256" key="1">
    <source>
        <dbReference type="ARBA" id="ARBA00005606"/>
    </source>
</evidence>
<gene>
    <name evidence="3" type="ORF">V5N11_029255</name>
</gene>
<organism evidence="3 4">
    <name type="scientific">Cardamine amara subsp. amara</name>
    <dbReference type="NCBI Taxonomy" id="228776"/>
    <lineage>
        <taxon>Eukaryota</taxon>
        <taxon>Viridiplantae</taxon>
        <taxon>Streptophyta</taxon>
        <taxon>Embryophyta</taxon>
        <taxon>Tracheophyta</taxon>
        <taxon>Spermatophyta</taxon>
        <taxon>Magnoliopsida</taxon>
        <taxon>eudicotyledons</taxon>
        <taxon>Gunneridae</taxon>
        <taxon>Pentapetalae</taxon>
        <taxon>rosids</taxon>
        <taxon>malvids</taxon>
        <taxon>Brassicales</taxon>
        <taxon>Brassicaceae</taxon>
        <taxon>Cardamineae</taxon>
        <taxon>Cardamine</taxon>
    </lineage>
</organism>
<dbReference type="EMBL" id="JBANAX010000177">
    <property type="protein sequence ID" value="KAL1219582.1"/>
    <property type="molecule type" value="Genomic_DNA"/>
</dbReference>
<dbReference type="AlphaFoldDB" id="A0ABD1BQX5"/>
<name>A0ABD1BQX5_CARAN</name>
<dbReference type="PANTHER" id="PTHR23300">
    <property type="entry name" value="METHANETHIOL OXIDASE"/>
    <property type="match status" value="1"/>
</dbReference>